<feature type="chain" id="PRO_5012917302" evidence="3">
    <location>
        <begin position="24"/>
        <end position="283"/>
    </location>
</feature>
<sequence length="283" mass="30644">MAETLVLFQLSVLLLSSFTRVLSQEEGIGGWFIDKYHDHLSPAEAPKTRKGHHHPKHSPTPSPTYTPSKPPTKPPTYSPSKPPAKSPVKPPTKPPTYSPSKPPAKSPVKPPTKPPTYSPSKPPAKPPVKPPTPSPYPAPAPITRKPVAVRGLVYCKPCKFRGVKTLNQASPLLGAVVKLVCNNTKKTLVEQGKTDKNGFFWIMPKLLSSGAYHKCKVFLVSSNNTYCDVPTDYNGGKSGALLKYTPLPKPPAASSLPVKLPTYDVFTVGPFGFEPSKKVPCKK</sequence>
<dbReference type="PRINTS" id="PR01217">
    <property type="entry name" value="PRICHEXTENSN"/>
</dbReference>
<dbReference type="Pfam" id="PF01190">
    <property type="entry name" value="Pollen_Ole_e_1"/>
    <property type="match status" value="1"/>
</dbReference>
<name>A0A223HH96_9SOLA</name>
<feature type="compositionally biased region" description="Pro residues" evidence="2">
    <location>
        <begin position="58"/>
        <end position="139"/>
    </location>
</feature>
<dbReference type="GO" id="GO:0071944">
    <property type="term" value="C:cell periphery"/>
    <property type="evidence" value="ECO:0007669"/>
    <property type="project" value="TreeGrafter"/>
</dbReference>
<evidence type="ECO:0000256" key="3">
    <source>
        <dbReference type="SAM" id="SignalP"/>
    </source>
</evidence>
<dbReference type="AlphaFoldDB" id="A0A223HH96"/>
<dbReference type="EMBL" id="MF402941">
    <property type="protein sequence ID" value="AST51801.1"/>
    <property type="molecule type" value="mRNA"/>
</dbReference>
<accession>A0A223HH96</accession>
<evidence type="ECO:0000313" key="4">
    <source>
        <dbReference type="EMBL" id="AST51801.1"/>
    </source>
</evidence>
<proteinExistence type="evidence at transcript level"/>
<feature type="signal peptide" evidence="3">
    <location>
        <begin position="1"/>
        <end position="23"/>
    </location>
</feature>
<organism evidence="4">
    <name type="scientific">Nicotiana repanda</name>
    <dbReference type="NCBI Taxonomy" id="76336"/>
    <lineage>
        <taxon>Eukaryota</taxon>
        <taxon>Viridiplantae</taxon>
        <taxon>Streptophyta</taxon>
        <taxon>Embryophyta</taxon>
        <taxon>Tracheophyta</taxon>
        <taxon>Spermatophyta</taxon>
        <taxon>Magnoliopsida</taxon>
        <taxon>eudicotyledons</taxon>
        <taxon>Gunneridae</taxon>
        <taxon>Pentapetalae</taxon>
        <taxon>asterids</taxon>
        <taxon>lamiids</taxon>
        <taxon>Solanales</taxon>
        <taxon>Solanaceae</taxon>
        <taxon>Nicotianoideae</taxon>
        <taxon>Nicotianeae</taxon>
        <taxon>Nicotiana</taxon>
    </lineage>
</organism>
<dbReference type="PANTHER" id="PTHR33470:SF31">
    <property type="entry name" value="NON-CLASSICAL ARABINOGALACTAN PROTEIN 31-LIKE"/>
    <property type="match status" value="1"/>
</dbReference>
<keyword evidence="1 3" id="KW-0732">Signal</keyword>
<feature type="compositionally biased region" description="Basic residues" evidence="2">
    <location>
        <begin position="48"/>
        <end position="57"/>
    </location>
</feature>
<protein>
    <submittedName>
        <fullName evidence="4">TTS protein</fullName>
    </submittedName>
</protein>
<feature type="region of interest" description="Disordered" evidence="2">
    <location>
        <begin position="42"/>
        <end position="139"/>
    </location>
</feature>
<evidence type="ECO:0000256" key="2">
    <source>
        <dbReference type="SAM" id="MobiDB-lite"/>
    </source>
</evidence>
<evidence type="ECO:0000256" key="1">
    <source>
        <dbReference type="ARBA" id="ARBA00022729"/>
    </source>
</evidence>
<dbReference type="PANTHER" id="PTHR33470">
    <property type="entry name" value="OS01G0164075 PROTEIN"/>
    <property type="match status" value="1"/>
</dbReference>
<reference evidence="4" key="1">
    <citation type="journal article" date="2017" name="BMC Evol. Biol.">
        <title>Polymorphism and structure of style-specific arabinogalactan proteins as determinants of pollen tube growth in Nicotiana.</title>
        <authorList>
            <person name="Noyszewski A.K."/>
            <person name="Liu Y.C."/>
            <person name="Tamura K."/>
            <person name="Smith A.G."/>
        </authorList>
    </citation>
    <scope>NUCLEOTIDE SEQUENCE</scope>
</reference>